<evidence type="ECO:0000313" key="5">
    <source>
        <dbReference type="EMBL" id="MBK6088333.1"/>
    </source>
</evidence>
<dbReference type="PANTHER" id="PTHR34220">
    <property type="entry name" value="SENSOR HISTIDINE KINASE YPDA"/>
    <property type="match status" value="1"/>
</dbReference>
<dbReference type="GO" id="GO:0016020">
    <property type="term" value="C:membrane"/>
    <property type="evidence" value="ECO:0007669"/>
    <property type="project" value="InterPro"/>
</dbReference>
<evidence type="ECO:0000256" key="1">
    <source>
        <dbReference type="ARBA" id="ARBA00022777"/>
    </source>
</evidence>
<gene>
    <name evidence="5" type="ORF">JKK62_06625</name>
</gene>
<evidence type="ECO:0000256" key="2">
    <source>
        <dbReference type="ARBA" id="ARBA00023012"/>
    </source>
</evidence>
<accession>A0A934U0G2</accession>
<keyword evidence="2" id="KW-0902">Two-component regulatory system</keyword>
<sequence length="475" mass="53586">MEKSSRLRRLWGKYKWIIPASFIASLVFSLTAIALCRVRGFDGMESYAVFNIGADIVSLCICTVLLYSLAQDKDGFSAYTVTFAMLIFFTAALLFSDAAWWVVEGISGLRLWNLLINVFRFIVTTMLIFYFWRYVVTALRLDGAYRRIADIIMNILLVPAVLACFANLFVPLYFSISDDGVYFREPLFLWSQLYFGIGLVIATIGFFVSEVPVKDRLITASFVLIPVFNQIITLYSFELSTEYCAMLISIVLVFGVLVTKREKEHIAMEKELYEARVNVMVSQIQPHFMYNALTSIAMMCRIDPDTAQEATVTFAKYLRGNMDSLRQSSPVAFEQELEHLKKYLYIEKLRFGDMLNIEYDITATDFRLPLLSIQPLVENAVKHGVGMAEDGGTVKISTRETETAFEVIISDDGLGFDVSAPIKDDGRTHVGMDNTKRRIKEMCGGEIKIESAVGKGTTATVILPKEGQNFEDTVS</sequence>
<dbReference type="RefSeq" id="WP_201427239.1">
    <property type="nucleotide sequence ID" value="NZ_JAEQMG010000050.1"/>
</dbReference>
<dbReference type="PROSITE" id="PS50109">
    <property type="entry name" value="HIS_KIN"/>
    <property type="match status" value="1"/>
</dbReference>
<evidence type="ECO:0000259" key="4">
    <source>
        <dbReference type="PROSITE" id="PS50109"/>
    </source>
</evidence>
<dbReference type="PANTHER" id="PTHR34220:SF7">
    <property type="entry name" value="SENSOR HISTIDINE KINASE YPDA"/>
    <property type="match status" value="1"/>
</dbReference>
<reference evidence="5" key="1">
    <citation type="submission" date="2021-01" db="EMBL/GenBank/DDBJ databases">
        <title>Genome public.</title>
        <authorList>
            <person name="Liu C."/>
            <person name="Sun Q."/>
        </authorList>
    </citation>
    <scope>NUCLEOTIDE SEQUENCE</scope>
    <source>
        <strain evidence="5">M6</strain>
    </source>
</reference>
<feature type="transmembrane region" description="Helical" evidence="3">
    <location>
        <begin position="114"/>
        <end position="132"/>
    </location>
</feature>
<feature type="domain" description="Histidine kinase" evidence="4">
    <location>
        <begin position="373"/>
        <end position="467"/>
    </location>
</feature>
<keyword evidence="6" id="KW-1185">Reference proteome</keyword>
<dbReference type="InterPro" id="IPR010559">
    <property type="entry name" value="Sig_transdc_His_kin_internal"/>
</dbReference>
<dbReference type="InterPro" id="IPR005467">
    <property type="entry name" value="His_kinase_dom"/>
</dbReference>
<dbReference type="AlphaFoldDB" id="A0A934U0G2"/>
<dbReference type="Proteomes" id="UP000633365">
    <property type="component" value="Unassembled WGS sequence"/>
</dbReference>
<evidence type="ECO:0000313" key="6">
    <source>
        <dbReference type="Proteomes" id="UP000633365"/>
    </source>
</evidence>
<dbReference type="SMART" id="SM00387">
    <property type="entry name" value="HATPase_c"/>
    <property type="match status" value="1"/>
</dbReference>
<dbReference type="InterPro" id="IPR050640">
    <property type="entry name" value="Bact_2-comp_sensor_kinase"/>
</dbReference>
<keyword evidence="1 5" id="KW-0418">Kinase</keyword>
<feature type="transmembrane region" description="Helical" evidence="3">
    <location>
        <begin position="81"/>
        <end position="102"/>
    </location>
</feature>
<feature type="transmembrane region" description="Helical" evidence="3">
    <location>
        <begin position="47"/>
        <end position="69"/>
    </location>
</feature>
<dbReference type="Pfam" id="PF06580">
    <property type="entry name" value="His_kinase"/>
    <property type="match status" value="1"/>
</dbReference>
<keyword evidence="1 5" id="KW-0808">Transferase</keyword>
<dbReference type="SUPFAM" id="SSF55874">
    <property type="entry name" value="ATPase domain of HSP90 chaperone/DNA topoisomerase II/histidine kinase"/>
    <property type="match status" value="1"/>
</dbReference>
<dbReference type="InterPro" id="IPR003594">
    <property type="entry name" value="HATPase_dom"/>
</dbReference>
<feature type="transmembrane region" description="Helical" evidence="3">
    <location>
        <begin position="243"/>
        <end position="259"/>
    </location>
</feature>
<keyword evidence="3" id="KW-0812">Transmembrane</keyword>
<comment type="caution">
    <text evidence="5">The sequence shown here is derived from an EMBL/GenBank/DDBJ whole genome shotgun (WGS) entry which is preliminary data.</text>
</comment>
<dbReference type="InterPro" id="IPR036890">
    <property type="entry name" value="HATPase_C_sf"/>
</dbReference>
<name>A0A934U0G2_9FIRM</name>
<keyword evidence="3" id="KW-0472">Membrane</keyword>
<dbReference type="EMBL" id="JAEQMG010000050">
    <property type="protein sequence ID" value="MBK6088333.1"/>
    <property type="molecule type" value="Genomic_DNA"/>
</dbReference>
<feature type="transmembrane region" description="Helical" evidence="3">
    <location>
        <begin position="16"/>
        <end position="35"/>
    </location>
</feature>
<keyword evidence="3" id="KW-1133">Transmembrane helix</keyword>
<proteinExistence type="predicted"/>
<feature type="transmembrane region" description="Helical" evidence="3">
    <location>
        <begin position="152"/>
        <end position="176"/>
    </location>
</feature>
<dbReference type="Pfam" id="PF02518">
    <property type="entry name" value="HATPase_c"/>
    <property type="match status" value="1"/>
</dbReference>
<feature type="transmembrane region" description="Helical" evidence="3">
    <location>
        <begin position="217"/>
        <end position="237"/>
    </location>
</feature>
<feature type="transmembrane region" description="Helical" evidence="3">
    <location>
        <begin position="188"/>
        <end position="208"/>
    </location>
</feature>
<dbReference type="Gene3D" id="3.30.565.10">
    <property type="entry name" value="Histidine kinase-like ATPase, C-terminal domain"/>
    <property type="match status" value="1"/>
</dbReference>
<organism evidence="5 6">
    <name type="scientific">Ruminococcus difficilis</name>
    <dbReference type="NCBI Taxonomy" id="2763069"/>
    <lineage>
        <taxon>Bacteria</taxon>
        <taxon>Bacillati</taxon>
        <taxon>Bacillota</taxon>
        <taxon>Clostridia</taxon>
        <taxon>Eubacteriales</taxon>
        <taxon>Oscillospiraceae</taxon>
        <taxon>Ruminococcus</taxon>
    </lineage>
</organism>
<evidence type="ECO:0000256" key="3">
    <source>
        <dbReference type="SAM" id="Phobius"/>
    </source>
</evidence>
<dbReference type="GO" id="GO:0000155">
    <property type="term" value="F:phosphorelay sensor kinase activity"/>
    <property type="evidence" value="ECO:0007669"/>
    <property type="project" value="InterPro"/>
</dbReference>
<protein>
    <submittedName>
        <fullName evidence="5">Histidine kinase</fullName>
    </submittedName>
</protein>